<dbReference type="OrthoDB" id="600752at2759"/>
<evidence type="ECO:0000256" key="2">
    <source>
        <dbReference type="SAM" id="SignalP"/>
    </source>
</evidence>
<dbReference type="PANTHER" id="PTHR33184:SF11">
    <property type="entry name" value="BETA-1,3-N-ACETYLGLUCOSAMINYLTRANSFERASE FAMILY PROTEIN"/>
    <property type="match status" value="1"/>
</dbReference>
<dbReference type="InterPro" id="IPR040361">
    <property type="entry name" value="TPD1"/>
</dbReference>
<reference evidence="4" key="2">
    <citation type="submission" date="2019-10" db="EMBL/GenBank/DDBJ databases">
        <title>A de novo genome assembly of a pear dwarfing rootstock.</title>
        <authorList>
            <person name="Wang F."/>
            <person name="Wang J."/>
            <person name="Li S."/>
            <person name="Zhang Y."/>
            <person name="Fang M."/>
            <person name="Ma L."/>
            <person name="Zhao Y."/>
            <person name="Jiang S."/>
        </authorList>
    </citation>
    <scope>NUCLEOTIDE SEQUENCE [LARGE SCALE GENOMIC DNA]</scope>
</reference>
<dbReference type="AlphaFoldDB" id="A0A5N5GUR5"/>
<dbReference type="Proteomes" id="UP000327157">
    <property type="component" value="Chromosome 15"/>
</dbReference>
<evidence type="ECO:0000256" key="1">
    <source>
        <dbReference type="ARBA" id="ARBA00022729"/>
    </source>
</evidence>
<comment type="caution">
    <text evidence="3">The sequence shown here is derived from an EMBL/GenBank/DDBJ whole genome shotgun (WGS) entry which is preliminary data.</text>
</comment>
<evidence type="ECO:0000313" key="4">
    <source>
        <dbReference type="Proteomes" id="UP000327157"/>
    </source>
</evidence>
<sequence length="121" mass="13000">MAALVMSFIVILLFSLARNGFCACSLDNLNIGTYRSGREVGGKPEWNVVVTNNCNCARNHIVLSCQGFQTVEPVDPAILEKRGDECVVIRGDSLAAGASVKFSYAWDPPVLMLPKSFSGGC</sequence>
<dbReference type="GO" id="GO:0001709">
    <property type="term" value="P:cell fate determination"/>
    <property type="evidence" value="ECO:0007669"/>
    <property type="project" value="TreeGrafter"/>
</dbReference>
<accession>A0A5N5GUR5</accession>
<reference evidence="3 4" key="3">
    <citation type="submission" date="2019-11" db="EMBL/GenBank/DDBJ databases">
        <title>A de novo genome assembly of a pear dwarfing rootstock.</title>
        <authorList>
            <person name="Wang F."/>
            <person name="Wang J."/>
            <person name="Li S."/>
            <person name="Zhang Y."/>
            <person name="Fang M."/>
            <person name="Ma L."/>
            <person name="Zhao Y."/>
            <person name="Jiang S."/>
        </authorList>
    </citation>
    <scope>NUCLEOTIDE SEQUENCE [LARGE SCALE GENOMIC DNA]</scope>
    <source>
        <strain evidence="3">S2</strain>
        <tissue evidence="3">Leaf</tissue>
    </source>
</reference>
<evidence type="ECO:0000313" key="3">
    <source>
        <dbReference type="EMBL" id="KAB2619038.1"/>
    </source>
</evidence>
<keyword evidence="1 2" id="KW-0732">Signal</keyword>
<gene>
    <name evidence="3" type="ORF">D8674_014907</name>
</gene>
<feature type="chain" id="PRO_5024417640" evidence="2">
    <location>
        <begin position="23"/>
        <end position="121"/>
    </location>
</feature>
<proteinExistence type="predicted"/>
<protein>
    <submittedName>
        <fullName evidence="3">Uncharacterized protein</fullName>
    </submittedName>
</protein>
<dbReference type="PANTHER" id="PTHR33184">
    <property type="entry name" value="PROTEIN TAPETUM DETERMINANT 1-LIKE-RELATED"/>
    <property type="match status" value="1"/>
</dbReference>
<feature type="signal peptide" evidence="2">
    <location>
        <begin position="1"/>
        <end position="22"/>
    </location>
</feature>
<name>A0A5N5GUR5_9ROSA</name>
<dbReference type="EMBL" id="SMOL01000401">
    <property type="protein sequence ID" value="KAB2619038.1"/>
    <property type="molecule type" value="Genomic_DNA"/>
</dbReference>
<organism evidence="3 4">
    <name type="scientific">Pyrus ussuriensis x Pyrus communis</name>
    <dbReference type="NCBI Taxonomy" id="2448454"/>
    <lineage>
        <taxon>Eukaryota</taxon>
        <taxon>Viridiplantae</taxon>
        <taxon>Streptophyta</taxon>
        <taxon>Embryophyta</taxon>
        <taxon>Tracheophyta</taxon>
        <taxon>Spermatophyta</taxon>
        <taxon>Magnoliopsida</taxon>
        <taxon>eudicotyledons</taxon>
        <taxon>Gunneridae</taxon>
        <taxon>Pentapetalae</taxon>
        <taxon>rosids</taxon>
        <taxon>fabids</taxon>
        <taxon>Rosales</taxon>
        <taxon>Rosaceae</taxon>
        <taxon>Amygdaloideae</taxon>
        <taxon>Maleae</taxon>
        <taxon>Pyrus</taxon>
    </lineage>
</organism>
<reference evidence="3 4" key="1">
    <citation type="submission" date="2019-09" db="EMBL/GenBank/DDBJ databases">
        <authorList>
            <person name="Ou C."/>
        </authorList>
    </citation>
    <scope>NUCLEOTIDE SEQUENCE [LARGE SCALE GENOMIC DNA]</scope>
    <source>
        <strain evidence="3">S2</strain>
        <tissue evidence="3">Leaf</tissue>
    </source>
</reference>
<keyword evidence="4" id="KW-1185">Reference proteome</keyword>
<dbReference type="Pfam" id="PF24068">
    <property type="entry name" value="TPD1_C"/>
    <property type="match status" value="1"/>
</dbReference>